<dbReference type="Pfam" id="PF05489">
    <property type="entry name" value="Phage_tail_X"/>
    <property type="match status" value="1"/>
</dbReference>
<dbReference type="EMBL" id="CP058554">
    <property type="protein sequence ID" value="QMV73586.1"/>
    <property type="molecule type" value="Genomic_DNA"/>
</dbReference>
<organism evidence="1 2">
    <name type="scientific">Comamonas piscis</name>
    <dbReference type="NCBI Taxonomy" id="1562974"/>
    <lineage>
        <taxon>Bacteria</taxon>
        <taxon>Pseudomonadati</taxon>
        <taxon>Pseudomonadota</taxon>
        <taxon>Betaproteobacteria</taxon>
        <taxon>Burkholderiales</taxon>
        <taxon>Comamonadaceae</taxon>
        <taxon>Comamonas</taxon>
    </lineage>
</organism>
<keyword evidence="2" id="KW-1185">Reference proteome</keyword>
<dbReference type="AlphaFoldDB" id="A0A7G5EHW1"/>
<name>A0A7G5EHW1_9BURK</name>
<accession>A0A7G5EHW1</accession>
<evidence type="ECO:0000313" key="1">
    <source>
        <dbReference type="EMBL" id="QMV73586.1"/>
    </source>
</evidence>
<proteinExistence type="predicted"/>
<dbReference type="InterPro" id="IPR008861">
    <property type="entry name" value="GpX-like"/>
</dbReference>
<dbReference type="RefSeq" id="WP_182322418.1">
    <property type="nucleotide sequence ID" value="NZ_CP058554.1"/>
</dbReference>
<gene>
    <name evidence="1" type="ORF">HS961_12530</name>
</gene>
<evidence type="ECO:0000313" key="2">
    <source>
        <dbReference type="Proteomes" id="UP000515240"/>
    </source>
</evidence>
<dbReference type="KEGG" id="cpis:HS961_12530"/>
<sequence length="73" mass="7771">MNGAQNTITVRALQNDVLDALVNRHLGSTAGHVEATLAANPGLAKVAMDIPMGMPVRLVKAAQPVQDRINLWD</sequence>
<dbReference type="Proteomes" id="UP000515240">
    <property type="component" value="Chromosome"/>
</dbReference>
<reference evidence="1 2" key="1">
    <citation type="journal article" date="2020" name="G3 (Bethesda)">
        <title>CeMbio - The Caenorhabditis elegans Microbiome Resource.</title>
        <authorList>
            <person name="Dirksen P."/>
            <person name="Assie A."/>
            <person name="Zimmermann J."/>
            <person name="Zhang F."/>
            <person name="Tietje A.M."/>
            <person name="Marsh S.A."/>
            <person name="Felix M.A."/>
            <person name="Shapira M."/>
            <person name="Kaleta C."/>
            <person name="Schulenburg H."/>
            <person name="Samuel B."/>
        </authorList>
    </citation>
    <scope>NUCLEOTIDE SEQUENCE [LARGE SCALE GENOMIC DNA]</scope>
    <source>
        <strain evidence="1 2">BIGb0172</strain>
    </source>
</reference>
<protein>
    <submittedName>
        <fullName evidence="1">Tail protein X</fullName>
    </submittedName>
</protein>